<dbReference type="PROSITE" id="PS51471">
    <property type="entry name" value="FE2OG_OXY"/>
    <property type="match status" value="1"/>
</dbReference>
<keyword evidence="1" id="KW-0560">Oxidoreductase</keyword>
<comment type="caution">
    <text evidence="3">The sequence shown here is derived from an EMBL/GenBank/DDBJ whole genome shotgun (WGS) entry which is preliminary data.</text>
</comment>
<dbReference type="SUPFAM" id="SSF51197">
    <property type="entry name" value="Clavaminate synthase-like"/>
    <property type="match status" value="1"/>
</dbReference>
<sequence>MPHRSDPATQKIGDPKECYQVSKFKDDKPVHALPKPFDDCVDDLGSFIKIPESEGGKNWFSDRHAYDIPSGDILRILHYPPVESHIDDIRAGSHTDYGSITLVFQHDIGGLEIYAGRSRWISAPVIPDCILVNLGDCLEFWTNGLLKSTLHRVVFRSNTQSLDRHSMVYFCEGYDIPLDPVPSRLVPGDEVKMGESGKRMTAAEHLRMRLDASLAYYVNR</sequence>
<evidence type="ECO:0000313" key="4">
    <source>
        <dbReference type="Proteomes" id="UP000274822"/>
    </source>
</evidence>
<accession>A0A433QCT5</accession>
<gene>
    <name evidence="3" type="ORF">BC938DRAFT_483024</name>
</gene>
<dbReference type="GO" id="GO:0046872">
    <property type="term" value="F:metal ion binding"/>
    <property type="evidence" value="ECO:0007669"/>
    <property type="project" value="UniProtKB-KW"/>
</dbReference>
<evidence type="ECO:0000313" key="3">
    <source>
        <dbReference type="EMBL" id="RUS27593.1"/>
    </source>
</evidence>
<keyword evidence="1" id="KW-0479">Metal-binding</keyword>
<comment type="similarity">
    <text evidence="1">Belongs to the iron/ascorbate-dependent oxidoreductase family.</text>
</comment>
<name>A0A433QCT5_9FUNG</name>
<dbReference type="InterPro" id="IPR005123">
    <property type="entry name" value="Oxoglu/Fe-dep_dioxygenase_dom"/>
</dbReference>
<protein>
    <submittedName>
        <fullName evidence="3">Oxidoreductase, variant 2</fullName>
    </submittedName>
</protein>
<organism evidence="3 4">
    <name type="scientific">Jimgerdemannia flammicorona</name>
    <dbReference type="NCBI Taxonomy" id="994334"/>
    <lineage>
        <taxon>Eukaryota</taxon>
        <taxon>Fungi</taxon>
        <taxon>Fungi incertae sedis</taxon>
        <taxon>Mucoromycota</taxon>
        <taxon>Mucoromycotina</taxon>
        <taxon>Endogonomycetes</taxon>
        <taxon>Endogonales</taxon>
        <taxon>Endogonaceae</taxon>
        <taxon>Jimgerdemannia</taxon>
    </lineage>
</organism>
<dbReference type="GO" id="GO:0016491">
    <property type="term" value="F:oxidoreductase activity"/>
    <property type="evidence" value="ECO:0007669"/>
    <property type="project" value="UniProtKB-KW"/>
</dbReference>
<keyword evidence="1" id="KW-0408">Iron</keyword>
<evidence type="ECO:0000256" key="1">
    <source>
        <dbReference type="RuleBase" id="RU003682"/>
    </source>
</evidence>
<proteinExistence type="inferred from homology"/>
<keyword evidence="4" id="KW-1185">Reference proteome</keyword>
<dbReference type="InterPro" id="IPR027443">
    <property type="entry name" value="IPNS-like_sf"/>
</dbReference>
<dbReference type="Gene3D" id="2.60.120.330">
    <property type="entry name" value="B-lactam Antibiotic, Isopenicillin N Synthase, Chain"/>
    <property type="match status" value="1"/>
</dbReference>
<dbReference type="AlphaFoldDB" id="A0A433QCT5"/>
<dbReference type="Pfam" id="PF03171">
    <property type="entry name" value="2OG-FeII_Oxy"/>
    <property type="match status" value="1"/>
</dbReference>
<dbReference type="Proteomes" id="UP000274822">
    <property type="component" value="Unassembled WGS sequence"/>
</dbReference>
<dbReference type="PANTHER" id="PTHR47990">
    <property type="entry name" value="2-OXOGLUTARATE (2OG) AND FE(II)-DEPENDENT OXYGENASE SUPERFAMILY PROTEIN-RELATED"/>
    <property type="match status" value="1"/>
</dbReference>
<evidence type="ECO:0000259" key="2">
    <source>
        <dbReference type="PROSITE" id="PS51471"/>
    </source>
</evidence>
<dbReference type="InterPro" id="IPR044861">
    <property type="entry name" value="IPNS-like_FE2OG_OXY"/>
</dbReference>
<reference evidence="3 4" key="1">
    <citation type="journal article" date="2018" name="New Phytol.">
        <title>Phylogenomics of Endogonaceae and evolution of mycorrhizas within Mucoromycota.</title>
        <authorList>
            <person name="Chang Y."/>
            <person name="Desiro A."/>
            <person name="Na H."/>
            <person name="Sandor L."/>
            <person name="Lipzen A."/>
            <person name="Clum A."/>
            <person name="Barry K."/>
            <person name="Grigoriev I.V."/>
            <person name="Martin F.M."/>
            <person name="Stajich J.E."/>
            <person name="Smith M.E."/>
            <person name="Bonito G."/>
            <person name="Spatafora J.W."/>
        </authorList>
    </citation>
    <scope>NUCLEOTIDE SEQUENCE [LARGE SCALE GENOMIC DNA]</scope>
    <source>
        <strain evidence="3 4">AD002</strain>
    </source>
</reference>
<dbReference type="InterPro" id="IPR050231">
    <property type="entry name" value="Iron_ascorbate_oxido_reductase"/>
</dbReference>
<dbReference type="EMBL" id="RBNJ01008118">
    <property type="protein sequence ID" value="RUS27593.1"/>
    <property type="molecule type" value="Genomic_DNA"/>
</dbReference>
<feature type="domain" description="Fe2OG dioxygenase" evidence="2">
    <location>
        <begin position="69"/>
        <end position="173"/>
    </location>
</feature>